<dbReference type="RefSeq" id="WP_009905022.1">
    <property type="nucleotide sequence ID" value="NZ_BAABXV010000001.1"/>
</dbReference>
<name>A0AAJ1LKW8_MEDGN</name>
<dbReference type="Proteomes" id="UP001076974">
    <property type="component" value="Unassembled WGS sequence"/>
</dbReference>
<protein>
    <submittedName>
        <fullName evidence="1">Uncharacterized protein</fullName>
    </submittedName>
</protein>
<evidence type="ECO:0000313" key="1">
    <source>
        <dbReference type="EMBL" id="MCZ0690461.1"/>
    </source>
</evidence>
<comment type="caution">
    <text evidence="1">The sequence shown here is derived from an EMBL/GenBank/DDBJ whole genome shotgun (WGS) entry which is preliminary data.</text>
</comment>
<accession>A0AAJ1LKW8</accession>
<reference evidence="1" key="1">
    <citation type="submission" date="2022-11" db="EMBL/GenBank/DDBJ databases">
        <title>Temperate bacteriophages infecting mucin-degrading bacterium Ruminococcus gnavus from the human gut.</title>
        <authorList>
            <person name="Buttimer C."/>
        </authorList>
    </citation>
    <scope>NUCLEOTIDE SEQUENCE</scope>
    <source>
        <strain evidence="1">CCUG 52279</strain>
    </source>
</reference>
<dbReference type="GeneID" id="97507665"/>
<evidence type="ECO:0000313" key="2">
    <source>
        <dbReference type="Proteomes" id="UP001076974"/>
    </source>
</evidence>
<dbReference type="AlphaFoldDB" id="A0AAJ1LKW8"/>
<organism evidence="1 2">
    <name type="scientific">Mediterraneibacter gnavus</name>
    <name type="common">Ruminococcus gnavus</name>
    <dbReference type="NCBI Taxonomy" id="33038"/>
    <lineage>
        <taxon>Bacteria</taxon>
        <taxon>Bacillati</taxon>
        <taxon>Bacillota</taxon>
        <taxon>Clostridia</taxon>
        <taxon>Lachnospirales</taxon>
        <taxon>Lachnospiraceae</taxon>
        <taxon>Mediterraneibacter</taxon>
    </lineage>
</organism>
<dbReference type="EMBL" id="JAPRBD010000014">
    <property type="protein sequence ID" value="MCZ0690461.1"/>
    <property type="molecule type" value="Genomic_DNA"/>
</dbReference>
<gene>
    <name evidence="1" type="ORF">OZZ16_11175</name>
</gene>
<sequence>MNKDTLNVYHAPTEKNYLCLCLNTDIFTTDCRKYMLDCFLDYSVNPNLRFHSRIDKIIDDVIREKINIPHKFRMRLESRHCVESRIIYFRFRVLDKACLQCNVFLKGLSEEMKEALSDERIDFAVIYEGIQGSQQDTDTDDKDGFCGSQPQVPFLADGACPVR</sequence>
<proteinExistence type="predicted"/>